<dbReference type="Proteomes" id="UP000092932">
    <property type="component" value="Chromosome"/>
</dbReference>
<reference evidence="2 3" key="1">
    <citation type="submission" date="2016-07" db="EMBL/GenBank/DDBJ databases">
        <title>Complete genome sequence of Altererythrobacter dongtanensis KCTC 22672, a type strain with esterase isolated from tidal flat.</title>
        <authorList>
            <person name="Cheng H."/>
            <person name="Wu Y.-H."/>
            <person name="Zhou P."/>
            <person name="Huo Y.-Y."/>
            <person name="Wang C.-S."/>
            <person name="Xu X.-W."/>
        </authorList>
    </citation>
    <scope>NUCLEOTIDE SEQUENCE [LARGE SCALE GENOMIC DNA]</scope>
    <source>
        <strain evidence="2 3">KCTC 22672</strain>
    </source>
</reference>
<dbReference type="PROSITE" id="PS51257">
    <property type="entry name" value="PROKAR_LIPOPROTEIN"/>
    <property type="match status" value="1"/>
</dbReference>
<dbReference type="KEGG" id="ado:A6F68_00126"/>
<proteinExistence type="predicted"/>
<organism evidence="2 3">
    <name type="scientific">Tsuneonella dongtanensis</name>
    <dbReference type="NCBI Taxonomy" id="692370"/>
    <lineage>
        <taxon>Bacteria</taxon>
        <taxon>Pseudomonadati</taxon>
        <taxon>Pseudomonadota</taxon>
        <taxon>Alphaproteobacteria</taxon>
        <taxon>Sphingomonadales</taxon>
        <taxon>Erythrobacteraceae</taxon>
        <taxon>Tsuneonella</taxon>
    </lineage>
</organism>
<dbReference type="AlphaFoldDB" id="A0A1B2A952"/>
<evidence type="ECO:0008006" key="4">
    <source>
        <dbReference type="Google" id="ProtNLM"/>
    </source>
</evidence>
<protein>
    <recommendedName>
        <fullName evidence="4">Membrane-bound lysozyme-inhibitor of c-type lysozyme</fullName>
    </recommendedName>
</protein>
<dbReference type="EMBL" id="CP016591">
    <property type="protein sequence ID" value="ANY18662.1"/>
    <property type="molecule type" value="Genomic_DNA"/>
</dbReference>
<accession>A0A1B2A952</accession>
<feature type="chain" id="PRO_5008533874" description="Membrane-bound lysozyme-inhibitor of c-type lysozyme" evidence="1">
    <location>
        <begin position="22"/>
        <end position="211"/>
    </location>
</feature>
<feature type="signal peptide" evidence="1">
    <location>
        <begin position="1"/>
        <end position="21"/>
    </location>
</feature>
<evidence type="ECO:0000313" key="3">
    <source>
        <dbReference type="Proteomes" id="UP000092932"/>
    </source>
</evidence>
<keyword evidence="1" id="KW-0732">Signal</keyword>
<sequence>MRKTILAAVAFSILLAGCDQATNEERNELRPTAKASALDGEAMSLKFVCNGSPGTFEMVLKNDPIRSKDLPFKVGSVEYLTPSPWGDEGKGWVAEFDDHFVVNDQLFWKDAEAGRKIVWLSPESGDAIECNPANQPETAATDAPSVGSMIDDWREYNGRCRGGSGDDAETWAACEKRDALGQSLKKANWCYGEKDQWAGDADWHRCSGTSL</sequence>
<evidence type="ECO:0000313" key="2">
    <source>
        <dbReference type="EMBL" id="ANY18662.1"/>
    </source>
</evidence>
<name>A0A1B2A952_9SPHN</name>
<keyword evidence="3" id="KW-1185">Reference proteome</keyword>
<dbReference type="OrthoDB" id="1522627at2"/>
<evidence type="ECO:0000256" key="1">
    <source>
        <dbReference type="SAM" id="SignalP"/>
    </source>
</evidence>
<gene>
    <name evidence="2" type="ORF">A6F68_00126</name>
</gene>
<dbReference type="STRING" id="692370.A6F68_00126"/>
<dbReference type="RefSeq" id="WP_157096589.1">
    <property type="nucleotide sequence ID" value="NZ_CP016591.1"/>
</dbReference>